<protein>
    <submittedName>
        <fullName evidence="2">Transglutaminase family protein</fullName>
    </submittedName>
</protein>
<organism evidence="2 3">
    <name type="scientific">Fuscibacter oryzae</name>
    <dbReference type="NCBI Taxonomy" id="2803939"/>
    <lineage>
        <taxon>Bacteria</taxon>
        <taxon>Pseudomonadati</taxon>
        <taxon>Pseudomonadota</taxon>
        <taxon>Alphaproteobacteria</taxon>
        <taxon>Rhodobacterales</taxon>
        <taxon>Paracoccaceae</taxon>
        <taxon>Fuscibacter</taxon>
    </lineage>
</organism>
<accession>A0A8J7MS75</accession>
<dbReference type="InterPro" id="IPR013589">
    <property type="entry name" value="Bac_transglu_N"/>
</dbReference>
<dbReference type="SUPFAM" id="SSF54001">
    <property type="entry name" value="Cysteine proteinases"/>
    <property type="match status" value="1"/>
</dbReference>
<dbReference type="Pfam" id="PF01841">
    <property type="entry name" value="Transglut_core"/>
    <property type="match status" value="1"/>
</dbReference>
<dbReference type="Gene3D" id="3.10.620.30">
    <property type="match status" value="1"/>
</dbReference>
<comment type="caution">
    <text evidence="2">The sequence shown here is derived from an EMBL/GenBank/DDBJ whole genome shotgun (WGS) entry which is preliminary data.</text>
</comment>
<dbReference type="EMBL" id="JAESVP010000002">
    <property type="protein sequence ID" value="MBL4927443.1"/>
    <property type="molecule type" value="Genomic_DNA"/>
</dbReference>
<evidence type="ECO:0000313" key="3">
    <source>
        <dbReference type="Proteomes" id="UP000619033"/>
    </source>
</evidence>
<dbReference type="Proteomes" id="UP000619033">
    <property type="component" value="Unassembled WGS sequence"/>
</dbReference>
<dbReference type="RefSeq" id="WP_202658572.1">
    <property type="nucleotide sequence ID" value="NZ_JAESVP010000002.1"/>
</dbReference>
<dbReference type="InterPro" id="IPR002931">
    <property type="entry name" value="Transglutaminase-like"/>
</dbReference>
<proteinExistence type="predicted"/>
<dbReference type="InterPro" id="IPR038765">
    <property type="entry name" value="Papain-like_cys_pep_sf"/>
</dbReference>
<keyword evidence="3" id="KW-1185">Reference proteome</keyword>
<dbReference type="PANTHER" id="PTHR33490:SF6">
    <property type="entry name" value="SLL1049 PROTEIN"/>
    <property type="match status" value="1"/>
</dbReference>
<dbReference type="PANTHER" id="PTHR33490">
    <property type="entry name" value="BLR5614 PROTEIN-RELATED"/>
    <property type="match status" value="1"/>
</dbReference>
<name>A0A8J7MS75_9RHOB</name>
<feature type="domain" description="Transglutaminase-like" evidence="1">
    <location>
        <begin position="157"/>
        <end position="222"/>
    </location>
</feature>
<evidence type="ECO:0000259" key="1">
    <source>
        <dbReference type="SMART" id="SM00460"/>
    </source>
</evidence>
<evidence type="ECO:0000313" key="2">
    <source>
        <dbReference type="EMBL" id="MBL4927443.1"/>
    </source>
</evidence>
<sequence length="284" mass="30274">MLLSIDHVTTYRYDSPARGVVQSHRLTPSRFEGQRVLAWEVSVTGGVEGGSFRDGAGDWVQGWSVKGPVEEIEVRVRGQIETFDTSGMLKGHREMVPPEAYLRDTPATEADEALRLLAESARHDEPLSYAHALAFAVAGAIAYRPGVTDAHTTAAEALAAGEGVCQDHAHALIACARVAGFPARYVSGYLFADAEGTPHEAAHAWAELFVPGYGWIGFDPANRCCPDQRYVRLGSGLDAREAAPIRGTARGAGAEHLKVAVSVQPPEAVKSTASQSVATQSQAQ</sequence>
<gene>
    <name evidence="2" type="ORF">JI744_04915</name>
</gene>
<dbReference type="SMART" id="SM00460">
    <property type="entry name" value="TGc"/>
    <property type="match status" value="1"/>
</dbReference>
<reference evidence="2" key="1">
    <citation type="submission" date="2021-01" db="EMBL/GenBank/DDBJ databases">
        <title>Genome seq and assembly of Tabrizicola sp. KVB23.</title>
        <authorList>
            <person name="Chhetri G."/>
        </authorList>
    </citation>
    <scope>NUCLEOTIDE SEQUENCE</scope>
    <source>
        <strain evidence="2">KVB23</strain>
    </source>
</reference>
<dbReference type="Pfam" id="PF08379">
    <property type="entry name" value="Bact_transglu_N"/>
    <property type="match status" value="1"/>
</dbReference>
<dbReference type="AlphaFoldDB" id="A0A8J7MS75"/>